<feature type="compositionally biased region" description="Polar residues" evidence="1">
    <location>
        <begin position="71"/>
        <end position="82"/>
    </location>
</feature>
<gene>
    <name evidence="3" type="ORF">SEUCBS140593_010382</name>
</gene>
<comment type="caution">
    <text evidence="3">The sequence shown here is derived from an EMBL/GenBank/DDBJ whole genome shotgun (WGS) entry which is preliminary data.</text>
</comment>
<dbReference type="EMBL" id="CAWUHD010000211">
    <property type="protein sequence ID" value="CAK7238156.1"/>
    <property type="molecule type" value="Genomic_DNA"/>
</dbReference>
<feature type="region of interest" description="Disordered" evidence="1">
    <location>
        <begin position="153"/>
        <end position="218"/>
    </location>
</feature>
<feature type="region of interest" description="Disordered" evidence="1">
    <location>
        <begin position="305"/>
        <end position="327"/>
    </location>
</feature>
<protein>
    <recommendedName>
        <fullName evidence="2">BZIP domain-containing protein</fullName>
    </recommendedName>
</protein>
<feature type="region of interest" description="Disordered" evidence="1">
    <location>
        <begin position="68"/>
        <end position="88"/>
    </location>
</feature>
<accession>A0ABP0D3U9</accession>
<evidence type="ECO:0000313" key="4">
    <source>
        <dbReference type="Proteomes" id="UP001642482"/>
    </source>
</evidence>
<dbReference type="InterPro" id="IPR004827">
    <property type="entry name" value="bZIP"/>
</dbReference>
<organism evidence="3 4">
    <name type="scientific">Sporothrix eucalyptigena</name>
    <dbReference type="NCBI Taxonomy" id="1812306"/>
    <lineage>
        <taxon>Eukaryota</taxon>
        <taxon>Fungi</taxon>
        <taxon>Dikarya</taxon>
        <taxon>Ascomycota</taxon>
        <taxon>Pezizomycotina</taxon>
        <taxon>Sordariomycetes</taxon>
        <taxon>Sordariomycetidae</taxon>
        <taxon>Ophiostomatales</taxon>
        <taxon>Ophiostomataceae</taxon>
        <taxon>Sporothrix</taxon>
    </lineage>
</organism>
<evidence type="ECO:0000256" key="1">
    <source>
        <dbReference type="SAM" id="MobiDB-lite"/>
    </source>
</evidence>
<evidence type="ECO:0000313" key="3">
    <source>
        <dbReference type="EMBL" id="CAK7238156.1"/>
    </source>
</evidence>
<dbReference type="InterPro" id="IPR046347">
    <property type="entry name" value="bZIP_sf"/>
</dbReference>
<proteinExistence type="predicted"/>
<reference evidence="3 4" key="1">
    <citation type="submission" date="2024-01" db="EMBL/GenBank/DDBJ databases">
        <authorList>
            <person name="Allen C."/>
            <person name="Tagirdzhanova G."/>
        </authorList>
    </citation>
    <scope>NUCLEOTIDE SEQUENCE [LARGE SCALE GENOMIC DNA]</scope>
</reference>
<dbReference type="CDD" id="cd14688">
    <property type="entry name" value="bZIP_YAP"/>
    <property type="match status" value="1"/>
</dbReference>
<name>A0ABP0D3U9_9PEZI</name>
<dbReference type="Gene3D" id="1.20.5.170">
    <property type="match status" value="1"/>
</dbReference>
<dbReference type="SUPFAM" id="SSF57959">
    <property type="entry name" value="Leucine zipper domain"/>
    <property type="match status" value="1"/>
</dbReference>
<feature type="domain" description="BZIP" evidence="2">
    <location>
        <begin position="200"/>
        <end position="215"/>
    </location>
</feature>
<feature type="compositionally biased region" description="Pro residues" evidence="1">
    <location>
        <begin position="306"/>
        <end position="327"/>
    </location>
</feature>
<sequence>MDSKMDSSTTLFENIDMSPRTDSFAFSTFDPETYTAESSFAAGSISGGASPYSQNGYVSYGMPYSAADQYPSPSGESVSSTPDMMGMPLQQFESSPILQAQPPSHARNNQGSFSSVASSATAVSYSGVDVEIKEEMSPVSIVSPAAEIPSVDADVNGAAPAPTASPNTAAGTTATTPTKAPAKRKRENRYKNAPPAVLSRRRAQNRASQRAYRERKDQRIRDLEKQLFNAQKEVESCKMQMGSMHSHMMAVRMQLAQSTGLPIGPAPTVSFMSGPPAMPMAPMPPTPNSVPMMQNGQQLDASMFHQPPPSSFNIAPPPPGQGGFPPM</sequence>
<dbReference type="PROSITE" id="PS00036">
    <property type="entry name" value="BZIP_BASIC"/>
    <property type="match status" value="1"/>
</dbReference>
<evidence type="ECO:0000259" key="2">
    <source>
        <dbReference type="PROSITE" id="PS00036"/>
    </source>
</evidence>
<feature type="compositionally biased region" description="Low complexity" evidence="1">
    <location>
        <begin position="158"/>
        <end position="180"/>
    </location>
</feature>
<keyword evidence="4" id="KW-1185">Reference proteome</keyword>
<dbReference type="SMART" id="SM00338">
    <property type="entry name" value="BRLZ"/>
    <property type="match status" value="1"/>
</dbReference>
<dbReference type="Proteomes" id="UP001642482">
    <property type="component" value="Unassembled WGS sequence"/>
</dbReference>